<dbReference type="RefSeq" id="WP_282907290.1">
    <property type="nucleotide sequence ID" value="NZ_JAGRPV010000001.1"/>
</dbReference>
<proteinExistence type="predicted"/>
<accession>A0ABT6TBT7</accession>
<sequence>MPKIQCTCGNMLRMGDIPCKIQYMFISDTDFDELQGAVDAEELYLKMKMFFQCDSCSRLWVYWNGFDNPPKEYAPAID</sequence>
<gene>
    <name evidence="1" type="ORF">KB449_04870</name>
</gene>
<dbReference type="Proteomes" id="UP001161691">
    <property type="component" value="Unassembled WGS sequence"/>
</dbReference>
<dbReference type="EMBL" id="JAGRPV010000001">
    <property type="protein sequence ID" value="MDI4644280.1"/>
    <property type="molecule type" value="Genomic_DNA"/>
</dbReference>
<evidence type="ECO:0000313" key="1">
    <source>
        <dbReference type="EMBL" id="MDI4644280.1"/>
    </source>
</evidence>
<comment type="caution">
    <text evidence="1">The sequence shown here is derived from an EMBL/GenBank/DDBJ whole genome shotgun (WGS) entry which is preliminary data.</text>
</comment>
<protein>
    <submittedName>
        <fullName evidence="1">Uncharacterized protein</fullName>
    </submittedName>
</protein>
<evidence type="ECO:0000313" key="2">
    <source>
        <dbReference type="Proteomes" id="UP001161691"/>
    </source>
</evidence>
<organism evidence="1 2">
    <name type="scientific">Cohnella hashimotonis</name>
    <dbReference type="NCBI Taxonomy" id="2826895"/>
    <lineage>
        <taxon>Bacteria</taxon>
        <taxon>Bacillati</taxon>
        <taxon>Bacillota</taxon>
        <taxon>Bacilli</taxon>
        <taxon>Bacillales</taxon>
        <taxon>Paenibacillaceae</taxon>
        <taxon>Cohnella</taxon>
    </lineage>
</organism>
<name>A0ABT6TBT7_9BACL</name>
<keyword evidence="2" id="KW-1185">Reference proteome</keyword>
<reference evidence="1" key="1">
    <citation type="submission" date="2023-04" db="EMBL/GenBank/DDBJ databases">
        <title>Comparative genomic analysis of Cohnella hashimotonis sp. nov., isolated from the International Space Station.</title>
        <authorList>
            <person name="Venkateswaran K."/>
            <person name="Simpson A."/>
        </authorList>
    </citation>
    <scope>NUCLEOTIDE SEQUENCE</scope>
    <source>
        <strain evidence="1">F6_2S_P_1</strain>
    </source>
</reference>